<dbReference type="Proteomes" id="UP001302321">
    <property type="component" value="Unassembled WGS sequence"/>
</dbReference>
<evidence type="ECO:0000256" key="2">
    <source>
        <dbReference type="SAM" id="SignalP"/>
    </source>
</evidence>
<feature type="compositionally biased region" description="Gly residues" evidence="1">
    <location>
        <begin position="220"/>
        <end position="258"/>
    </location>
</feature>
<name>A0AAN6W8I0_9PEZI</name>
<keyword evidence="4" id="KW-1185">Reference proteome</keyword>
<reference evidence="3" key="1">
    <citation type="journal article" date="2023" name="Mol. Phylogenet. Evol.">
        <title>Genome-scale phylogeny and comparative genomics of the fungal order Sordariales.</title>
        <authorList>
            <person name="Hensen N."/>
            <person name="Bonometti L."/>
            <person name="Westerberg I."/>
            <person name="Brannstrom I.O."/>
            <person name="Guillou S."/>
            <person name="Cros-Aarteil S."/>
            <person name="Calhoun S."/>
            <person name="Haridas S."/>
            <person name="Kuo A."/>
            <person name="Mondo S."/>
            <person name="Pangilinan J."/>
            <person name="Riley R."/>
            <person name="LaButti K."/>
            <person name="Andreopoulos B."/>
            <person name="Lipzen A."/>
            <person name="Chen C."/>
            <person name="Yan M."/>
            <person name="Daum C."/>
            <person name="Ng V."/>
            <person name="Clum A."/>
            <person name="Steindorff A."/>
            <person name="Ohm R.A."/>
            <person name="Martin F."/>
            <person name="Silar P."/>
            <person name="Natvig D.O."/>
            <person name="Lalanne C."/>
            <person name="Gautier V."/>
            <person name="Ament-Velasquez S.L."/>
            <person name="Kruys A."/>
            <person name="Hutchinson M.I."/>
            <person name="Powell A.J."/>
            <person name="Barry K."/>
            <person name="Miller A.N."/>
            <person name="Grigoriev I.V."/>
            <person name="Debuchy R."/>
            <person name="Gladieux P."/>
            <person name="Hiltunen Thoren M."/>
            <person name="Johannesson H."/>
        </authorList>
    </citation>
    <scope>NUCLEOTIDE SEQUENCE</scope>
    <source>
        <strain evidence="3">CBS 892.96</strain>
    </source>
</reference>
<keyword evidence="2" id="KW-0732">Signal</keyword>
<evidence type="ECO:0000313" key="4">
    <source>
        <dbReference type="Proteomes" id="UP001302321"/>
    </source>
</evidence>
<proteinExistence type="predicted"/>
<dbReference type="EMBL" id="MU866233">
    <property type="protein sequence ID" value="KAK4175472.1"/>
    <property type="molecule type" value="Genomic_DNA"/>
</dbReference>
<evidence type="ECO:0000256" key="1">
    <source>
        <dbReference type="SAM" id="MobiDB-lite"/>
    </source>
</evidence>
<reference evidence="3" key="2">
    <citation type="submission" date="2023-05" db="EMBL/GenBank/DDBJ databases">
        <authorList>
            <consortium name="Lawrence Berkeley National Laboratory"/>
            <person name="Steindorff A."/>
            <person name="Hensen N."/>
            <person name="Bonometti L."/>
            <person name="Westerberg I."/>
            <person name="Brannstrom I.O."/>
            <person name="Guillou S."/>
            <person name="Cros-Aarteil S."/>
            <person name="Calhoun S."/>
            <person name="Haridas S."/>
            <person name="Kuo A."/>
            <person name="Mondo S."/>
            <person name="Pangilinan J."/>
            <person name="Riley R."/>
            <person name="Labutti K."/>
            <person name="Andreopoulos B."/>
            <person name="Lipzen A."/>
            <person name="Chen C."/>
            <person name="Yanf M."/>
            <person name="Daum C."/>
            <person name="Ng V."/>
            <person name="Clum A."/>
            <person name="Ohm R."/>
            <person name="Martin F."/>
            <person name="Silar P."/>
            <person name="Natvig D."/>
            <person name="Lalanne C."/>
            <person name="Gautier V."/>
            <person name="Ament-Velasquez S.L."/>
            <person name="Kruys A."/>
            <person name="Hutchinson M.I."/>
            <person name="Powell A.J."/>
            <person name="Barry K."/>
            <person name="Miller A.N."/>
            <person name="Grigoriev I.V."/>
            <person name="Debuchy R."/>
            <person name="Gladieux P."/>
            <person name="Thoren M.H."/>
            <person name="Johannesson H."/>
        </authorList>
    </citation>
    <scope>NUCLEOTIDE SEQUENCE</scope>
    <source>
        <strain evidence="3">CBS 892.96</strain>
    </source>
</reference>
<comment type="caution">
    <text evidence="3">The sequence shown here is derived from an EMBL/GenBank/DDBJ whole genome shotgun (WGS) entry which is preliminary data.</text>
</comment>
<protein>
    <submittedName>
        <fullName evidence="3">Uncharacterized protein</fullName>
    </submittedName>
</protein>
<evidence type="ECO:0000313" key="3">
    <source>
        <dbReference type="EMBL" id="KAK4175472.1"/>
    </source>
</evidence>
<feature type="region of interest" description="Disordered" evidence="1">
    <location>
        <begin position="217"/>
        <end position="260"/>
    </location>
</feature>
<accession>A0AAN6W8I0</accession>
<sequence length="382" mass="39656">MFASFLVPLLALSGRASCLNLRQNDDTCICTGADYLDHETYLIDGTKIGNFSFASTFEGNVETRPFEIIVSLPLTTTAIVRSTSALSRATTITTTLTTTSFSQTTTRTTIPNQSVEVVTVVCNTALTLTTTTQMPPSTITEWRTIIRVSASDRVTSSTFATSTLTPVCRFPSSTTAVRVTTAVATLTRLPTTTSTANPLTGAFTFTTTGSICVGNSPWGPGSGGSGGGWGPGRGGGWGPGSGGNWGGPGGGGGWGGGNDLPPWVTCRPTGIAFTTSGRWGGGWGRRQVPGTRTERVTVTRVMVDTVTQTITPPARTVCVWQRDVTQTATVPGPVLTVVRPVTSVTRVAETVFVTQTILSISTNSASATACSRAGGVYEAGQG</sequence>
<feature type="signal peptide" evidence="2">
    <location>
        <begin position="1"/>
        <end position="18"/>
    </location>
</feature>
<gene>
    <name evidence="3" type="ORF">QBC36DRAFT_354605</name>
</gene>
<dbReference type="AlphaFoldDB" id="A0AAN6W8I0"/>
<feature type="chain" id="PRO_5042920890" evidence="2">
    <location>
        <begin position="19"/>
        <end position="382"/>
    </location>
</feature>
<organism evidence="3 4">
    <name type="scientific">Triangularia setosa</name>
    <dbReference type="NCBI Taxonomy" id="2587417"/>
    <lineage>
        <taxon>Eukaryota</taxon>
        <taxon>Fungi</taxon>
        <taxon>Dikarya</taxon>
        <taxon>Ascomycota</taxon>
        <taxon>Pezizomycotina</taxon>
        <taxon>Sordariomycetes</taxon>
        <taxon>Sordariomycetidae</taxon>
        <taxon>Sordariales</taxon>
        <taxon>Podosporaceae</taxon>
        <taxon>Triangularia</taxon>
    </lineage>
</organism>